<dbReference type="GeneID" id="87828344"/>
<feature type="compositionally biased region" description="Basic and acidic residues" evidence="1">
    <location>
        <begin position="175"/>
        <end position="185"/>
    </location>
</feature>
<reference evidence="2" key="2">
    <citation type="submission" date="2023-05" db="EMBL/GenBank/DDBJ databases">
        <authorList>
            <consortium name="Lawrence Berkeley National Laboratory"/>
            <person name="Steindorff A."/>
            <person name="Hensen N."/>
            <person name="Bonometti L."/>
            <person name="Westerberg I."/>
            <person name="Brannstrom I.O."/>
            <person name="Guillou S."/>
            <person name="Cros-Aarteil S."/>
            <person name="Calhoun S."/>
            <person name="Haridas S."/>
            <person name="Kuo A."/>
            <person name="Mondo S."/>
            <person name="Pangilinan J."/>
            <person name="Riley R."/>
            <person name="Labutti K."/>
            <person name="Andreopoulos B."/>
            <person name="Lipzen A."/>
            <person name="Chen C."/>
            <person name="Yanf M."/>
            <person name="Daum C."/>
            <person name="Ng V."/>
            <person name="Clum A."/>
            <person name="Ohm R."/>
            <person name="Martin F."/>
            <person name="Silar P."/>
            <person name="Natvig D."/>
            <person name="Lalanne C."/>
            <person name="Gautier V."/>
            <person name="Ament-Velasquez S.L."/>
            <person name="Kruys A."/>
            <person name="Hutchinson M.I."/>
            <person name="Powell A.J."/>
            <person name="Barry K."/>
            <person name="Miller A.N."/>
            <person name="Grigoriev I.V."/>
            <person name="Debuchy R."/>
            <person name="Gladieux P."/>
            <person name="Thoren M.H."/>
            <person name="Johannesson H."/>
        </authorList>
    </citation>
    <scope>NUCLEOTIDE SEQUENCE</scope>
    <source>
        <strain evidence="2">CBS 731.68</strain>
    </source>
</reference>
<keyword evidence="3" id="KW-1185">Reference proteome</keyword>
<dbReference type="Proteomes" id="UP001302602">
    <property type="component" value="Unassembled WGS sequence"/>
</dbReference>
<evidence type="ECO:0000256" key="1">
    <source>
        <dbReference type="SAM" id="MobiDB-lite"/>
    </source>
</evidence>
<protein>
    <submittedName>
        <fullName evidence="2">Uncharacterized protein</fullName>
    </submittedName>
</protein>
<sequence length="213" mass="22591">MSRDNKCQERSIGITNDGTGYPICVTYDSDTVFYNQDIPDAEGGIIVKFPANTDLPGCGYMIASFSQPACAVLELEKAFMLQFSCGTGDCSAAGAEKARRSAQFGGKQGWSELLDLDAASIGMYSLILRNANGTEITPAQIGSAQVSNSASHPVLLAPQLEASNSSAAASGNFSKADEGRSEYTRPADAPQIIRRTQSLDGGMYCVTQSRFTK</sequence>
<dbReference type="RefSeq" id="XP_062641895.1">
    <property type="nucleotide sequence ID" value="XM_062791575.1"/>
</dbReference>
<proteinExistence type="predicted"/>
<gene>
    <name evidence="2" type="ORF">N657DRAFT_638267</name>
</gene>
<organism evidence="2 3">
    <name type="scientific">Parathielavia appendiculata</name>
    <dbReference type="NCBI Taxonomy" id="2587402"/>
    <lineage>
        <taxon>Eukaryota</taxon>
        <taxon>Fungi</taxon>
        <taxon>Dikarya</taxon>
        <taxon>Ascomycota</taxon>
        <taxon>Pezizomycotina</taxon>
        <taxon>Sordariomycetes</taxon>
        <taxon>Sordariomycetidae</taxon>
        <taxon>Sordariales</taxon>
        <taxon>Chaetomiaceae</taxon>
        <taxon>Parathielavia</taxon>
    </lineage>
</organism>
<dbReference type="EMBL" id="MU853283">
    <property type="protein sequence ID" value="KAK4118122.1"/>
    <property type="molecule type" value="Genomic_DNA"/>
</dbReference>
<feature type="region of interest" description="Disordered" evidence="1">
    <location>
        <begin position="167"/>
        <end position="189"/>
    </location>
</feature>
<evidence type="ECO:0000313" key="3">
    <source>
        <dbReference type="Proteomes" id="UP001302602"/>
    </source>
</evidence>
<name>A0AAN6TPA4_9PEZI</name>
<evidence type="ECO:0000313" key="2">
    <source>
        <dbReference type="EMBL" id="KAK4118122.1"/>
    </source>
</evidence>
<comment type="caution">
    <text evidence="2">The sequence shown here is derived from an EMBL/GenBank/DDBJ whole genome shotgun (WGS) entry which is preliminary data.</text>
</comment>
<dbReference type="AlphaFoldDB" id="A0AAN6TPA4"/>
<reference evidence="2" key="1">
    <citation type="journal article" date="2023" name="Mol. Phylogenet. Evol.">
        <title>Genome-scale phylogeny and comparative genomics of the fungal order Sordariales.</title>
        <authorList>
            <person name="Hensen N."/>
            <person name="Bonometti L."/>
            <person name="Westerberg I."/>
            <person name="Brannstrom I.O."/>
            <person name="Guillou S."/>
            <person name="Cros-Aarteil S."/>
            <person name="Calhoun S."/>
            <person name="Haridas S."/>
            <person name="Kuo A."/>
            <person name="Mondo S."/>
            <person name="Pangilinan J."/>
            <person name="Riley R."/>
            <person name="LaButti K."/>
            <person name="Andreopoulos B."/>
            <person name="Lipzen A."/>
            <person name="Chen C."/>
            <person name="Yan M."/>
            <person name="Daum C."/>
            <person name="Ng V."/>
            <person name="Clum A."/>
            <person name="Steindorff A."/>
            <person name="Ohm R.A."/>
            <person name="Martin F."/>
            <person name="Silar P."/>
            <person name="Natvig D.O."/>
            <person name="Lalanne C."/>
            <person name="Gautier V."/>
            <person name="Ament-Velasquez S.L."/>
            <person name="Kruys A."/>
            <person name="Hutchinson M.I."/>
            <person name="Powell A.J."/>
            <person name="Barry K."/>
            <person name="Miller A.N."/>
            <person name="Grigoriev I.V."/>
            <person name="Debuchy R."/>
            <person name="Gladieux P."/>
            <person name="Hiltunen Thoren M."/>
            <person name="Johannesson H."/>
        </authorList>
    </citation>
    <scope>NUCLEOTIDE SEQUENCE</scope>
    <source>
        <strain evidence="2">CBS 731.68</strain>
    </source>
</reference>
<accession>A0AAN6TPA4</accession>